<protein>
    <submittedName>
        <fullName evidence="1">DUF2891 domain-containing protein</fullName>
    </submittedName>
</protein>
<dbReference type="PROSITE" id="PS51257">
    <property type="entry name" value="PROKAR_LIPOPROTEIN"/>
    <property type="match status" value="1"/>
</dbReference>
<sequence>MFPKFYFLLLILLSACDQKPKETVALVKSPKQIDLDLEQANRLMELPLACIQNELPYKSGIVIDKPADLKMPIEHHPAFYGCFDWHSAVHGHWSMIYLLKTFPDLAKKQEAIQMLDAHLTEENILQEIAYFSINKESQSFERTYGWAWLLKLQEELYTWDDPLGKKWYQNIKPLADYISRSYIEYLPKLVYPIRVGEHTNTAFGLSFAYDYAQTVGDKELLNSIKENSLRFYSQDANCPITWEPSGHDFLSPCLQELDIMRKVLPKAEFEQWSSSFLPALSEQQLILEPGKIIDRTDGKLVHLDGLNFSRAWCLYAIKGNTNAYNLATEHLDYSLSKITDGDYAGQHWLASFALYAFKIRTELDD</sequence>
<organism evidence="1 2">
    <name type="scientific">Namhaeicola litoreus</name>
    <dbReference type="NCBI Taxonomy" id="1052145"/>
    <lineage>
        <taxon>Bacteria</taxon>
        <taxon>Pseudomonadati</taxon>
        <taxon>Bacteroidota</taxon>
        <taxon>Flavobacteriia</taxon>
        <taxon>Flavobacteriales</taxon>
        <taxon>Flavobacteriaceae</taxon>
        <taxon>Namhaeicola</taxon>
    </lineage>
</organism>
<evidence type="ECO:0000313" key="1">
    <source>
        <dbReference type="EMBL" id="MFD1314368.1"/>
    </source>
</evidence>
<dbReference type="EMBL" id="JBHTMY010000002">
    <property type="protein sequence ID" value="MFD1314368.1"/>
    <property type="molecule type" value="Genomic_DNA"/>
</dbReference>
<evidence type="ECO:0000313" key="2">
    <source>
        <dbReference type="Proteomes" id="UP001597201"/>
    </source>
</evidence>
<name>A0ABW3Y1G2_9FLAO</name>
<proteinExistence type="predicted"/>
<accession>A0ABW3Y1G2</accession>
<reference evidence="2" key="1">
    <citation type="journal article" date="2019" name="Int. J. Syst. Evol. Microbiol.">
        <title>The Global Catalogue of Microorganisms (GCM) 10K type strain sequencing project: providing services to taxonomists for standard genome sequencing and annotation.</title>
        <authorList>
            <consortium name="The Broad Institute Genomics Platform"/>
            <consortium name="The Broad Institute Genome Sequencing Center for Infectious Disease"/>
            <person name="Wu L."/>
            <person name="Ma J."/>
        </authorList>
    </citation>
    <scope>NUCLEOTIDE SEQUENCE [LARGE SCALE GENOMIC DNA]</scope>
    <source>
        <strain evidence="2">CCUG 61485</strain>
    </source>
</reference>
<dbReference type="Proteomes" id="UP001597201">
    <property type="component" value="Unassembled WGS sequence"/>
</dbReference>
<dbReference type="Pfam" id="PF11199">
    <property type="entry name" value="DUF2891"/>
    <property type="match status" value="1"/>
</dbReference>
<keyword evidence="2" id="KW-1185">Reference proteome</keyword>
<comment type="caution">
    <text evidence="1">The sequence shown here is derived from an EMBL/GenBank/DDBJ whole genome shotgun (WGS) entry which is preliminary data.</text>
</comment>
<gene>
    <name evidence="1" type="ORF">ACFQ39_01975</name>
</gene>
<dbReference type="InterPro" id="IPR021365">
    <property type="entry name" value="DUF2891"/>
</dbReference>